<comment type="similarity">
    <text evidence="3">Belongs to the WD repeat MDV1/CAF4 family.</text>
</comment>
<dbReference type="PROSITE" id="PS00678">
    <property type="entry name" value="WD_REPEATS_1"/>
    <property type="match status" value="1"/>
</dbReference>
<dbReference type="PROSITE" id="PS50837">
    <property type="entry name" value="NACHT"/>
    <property type="match status" value="1"/>
</dbReference>
<dbReference type="InterPro" id="IPR056884">
    <property type="entry name" value="NPHP3-like_N"/>
</dbReference>
<evidence type="ECO:0000256" key="3">
    <source>
        <dbReference type="ARBA" id="ARBA00038415"/>
    </source>
</evidence>
<dbReference type="GO" id="GO:0035097">
    <property type="term" value="C:histone methyltransferase complex"/>
    <property type="evidence" value="ECO:0007669"/>
    <property type="project" value="UniProtKB-ARBA"/>
</dbReference>
<organism evidence="8 9">
    <name type="scientific">Lasallia pustulata</name>
    <dbReference type="NCBI Taxonomy" id="136370"/>
    <lineage>
        <taxon>Eukaryota</taxon>
        <taxon>Fungi</taxon>
        <taxon>Dikarya</taxon>
        <taxon>Ascomycota</taxon>
        <taxon>Pezizomycotina</taxon>
        <taxon>Lecanoromycetes</taxon>
        <taxon>OSLEUM clade</taxon>
        <taxon>Umbilicariomycetidae</taxon>
        <taxon>Umbilicariales</taxon>
        <taxon>Umbilicariaceae</taxon>
        <taxon>Lasallia</taxon>
    </lineage>
</organism>
<dbReference type="Pfam" id="PF17111">
    <property type="entry name" value="PigL_N"/>
    <property type="match status" value="1"/>
</dbReference>
<feature type="repeat" description="WD" evidence="6">
    <location>
        <begin position="793"/>
        <end position="825"/>
    </location>
</feature>
<feature type="repeat" description="WD" evidence="6">
    <location>
        <begin position="751"/>
        <end position="783"/>
    </location>
</feature>
<dbReference type="InterPro" id="IPR007111">
    <property type="entry name" value="NACHT_NTPase"/>
</dbReference>
<dbReference type="Pfam" id="PF00400">
    <property type="entry name" value="WD40"/>
    <property type="match status" value="13"/>
</dbReference>
<accession>A0A5M8Q3D9</accession>
<dbReference type="InterPro" id="IPR011047">
    <property type="entry name" value="Quinoprotein_ADH-like_sf"/>
</dbReference>
<comment type="caution">
    <text evidence="8">The sequence shown here is derived from an EMBL/GenBank/DDBJ whole genome shotgun (WGS) entry which is preliminary data.</text>
</comment>
<keyword evidence="1 6" id="KW-0853">WD repeat</keyword>
<dbReference type="InterPro" id="IPR027417">
    <property type="entry name" value="P-loop_NTPase"/>
</dbReference>
<evidence type="ECO:0000256" key="5">
    <source>
        <dbReference type="ARBA" id="ARBA00043913"/>
    </source>
</evidence>
<feature type="repeat" description="WD" evidence="6">
    <location>
        <begin position="961"/>
        <end position="993"/>
    </location>
</feature>
<comment type="function">
    <text evidence="5">Involved in mitochondrial fission. Acts as an adapter protein required to form mitochondrial fission complexes. Formation of these complexes is required to promote constriction and fission of the mitochondrial compartment at a late step in mitochondrial division.</text>
</comment>
<dbReference type="SUPFAM" id="SSF52540">
    <property type="entry name" value="P-loop containing nucleoside triphosphate hydrolases"/>
    <property type="match status" value="1"/>
</dbReference>
<feature type="repeat" description="WD" evidence="6">
    <location>
        <begin position="835"/>
        <end position="867"/>
    </location>
</feature>
<dbReference type="Gene3D" id="3.40.50.300">
    <property type="entry name" value="P-loop containing nucleotide triphosphate hydrolases"/>
    <property type="match status" value="1"/>
</dbReference>
<feature type="repeat" description="WD" evidence="6">
    <location>
        <begin position="1255"/>
        <end position="1296"/>
    </location>
</feature>
<protein>
    <recommendedName>
        <fullName evidence="4">Mitochondrial division protein 1</fullName>
    </recommendedName>
</protein>
<dbReference type="InterPro" id="IPR031348">
    <property type="entry name" value="PigL_N"/>
</dbReference>
<feature type="repeat" description="WD" evidence="6">
    <location>
        <begin position="1171"/>
        <end position="1203"/>
    </location>
</feature>
<dbReference type="FunFam" id="2.130.10.10:FF:000228">
    <property type="entry name" value="COMPASS-like H3K4 histone methylase component WDR5A"/>
    <property type="match status" value="1"/>
</dbReference>
<dbReference type="Proteomes" id="UP000324767">
    <property type="component" value="Unassembled WGS sequence"/>
</dbReference>
<dbReference type="Pfam" id="PF24883">
    <property type="entry name" value="NPHP3_N"/>
    <property type="match status" value="1"/>
</dbReference>
<dbReference type="PROSITE" id="PS50082">
    <property type="entry name" value="WD_REPEATS_2"/>
    <property type="match status" value="13"/>
</dbReference>
<feature type="repeat" description="WD" evidence="6">
    <location>
        <begin position="1087"/>
        <end position="1119"/>
    </location>
</feature>
<dbReference type="CDD" id="cd00200">
    <property type="entry name" value="WD40"/>
    <property type="match status" value="2"/>
</dbReference>
<feature type="repeat" description="WD" evidence="6">
    <location>
        <begin position="1003"/>
        <end position="1035"/>
    </location>
</feature>
<proteinExistence type="inferred from homology"/>
<evidence type="ECO:0000256" key="4">
    <source>
        <dbReference type="ARBA" id="ARBA00039789"/>
    </source>
</evidence>
<reference evidence="8 9" key="1">
    <citation type="submission" date="2019-09" db="EMBL/GenBank/DDBJ databases">
        <title>The hologenome of the rock-dwelling lichen Lasallia pustulata.</title>
        <authorList>
            <person name="Greshake Tzovaras B."/>
            <person name="Segers F."/>
            <person name="Bicker A."/>
            <person name="Dal Grande F."/>
            <person name="Otte J."/>
            <person name="Hankeln T."/>
            <person name="Schmitt I."/>
            <person name="Ebersberger I."/>
        </authorList>
    </citation>
    <scope>NUCLEOTIDE SEQUENCE [LARGE SCALE GENOMIC DNA]</scope>
    <source>
        <strain evidence="8">A1-1</strain>
    </source>
</reference>
<feature type="repeat" description="WD" evidence="6">
    <location>
        <begin position="1045"/>
        <end position="1077"/>
    </location>
</feature>
<dbReference type="InterPro" id="IPR001680">
    <property type="entry name" value="WD40_rpt"/>
</dbReference>
<feature type="repeat" description="WD" evidence="6">
    <location>
        <begin position="877"/>
        <end position="909"/>
    </location>
</feature>
<dbReference type="InterPro" id="IPR020472">
    <property type="entry name" value="WD40_PAC1"/>
</dbReference>
<feature type="repeat" description="WD" evidence="6">
    <location>
        <begin position="1129"/>
        <end position="1161"/>
    </location>
</feature>
<dbReference type="OrthoDB" id="674604at2759"/>
<evidence type="ECO:0000256" key="6">
    <source>
        <dbReference type="PROSITE-ProRule" id="PRU00221"/>
    </source>
</evidence>
<evidence type="ECO:0000256" key="2">
    <source>
        <dbReference type="ARBA" id="ARBA00022737"/>
    </source>
</evidence>
<dbReference type="SMART" id="SM00320">
    <property type="entry name" value="WD40"/>
    <property type="match status" value="13"/>
</dbReference>
<evidence type="ECO:0000256" key="1">
    <source>
        <dbReference type="ARBA" id="ARBA00022574"/>
    </source>
</evidence>
<dbReference type="EMBL" id="VXIT01000001">
    <property type="protein sequence ID" value="KAA6415930.1"/>
    <property type="molecule type" value="Genomic_DNA"/>
</dbReference>
<evidence type="ECO:0000313" key="9">
    <source>
        <dbReference type="Proteomes" id="UP000324767"/>
    </source>
</evidence>
<dbReference type="PANTHER" id="PTHR22847">
    <property type="entry name" value="WD40 REPEAT PROTEIN"/>
    <property type="match status" value="1"/>
</dbReference>
<dbReference type="Gene3D" id="2.130.10.10">
    <property type="entry name" value="YVTN repeat-like/Quinoprotein amine dehydrogenase"/>
    <property type="match status" value="5"/>
</dbReference>
<sequence length="1401" mass="153404">MDGVSAVASVVALIEISVKVASLCAEYYSDVKSAEKDIDRFHLEVEALIKVLQNLHQVAQKPGAAKLFTLNALDQHIKSCLSELTHIKERLEPGKGRKAMSRIGIRALKWPFEKKELAKVMNVLGRYKSTFSTALNVDQTSLLLDFDVKLDLAEQDRCLSKLPYAVGANFDSYERQHEPYCLPDTRVDILRQIMEWSANPRHKRIFWLNGMAGTGKSTIARTFTRTLTEQRLIVANFFFSRGRGDLSHTGKLFSTVAFQLAATCRPLKRLVCEAIAEHDNIARQSMRDQWTKLIHQPLMKLSGDLQLPLSIVLVIDALDECGRQKDILTLLQLLREVKDLRTVQLRVLVTSRPETPIELGFRAIPGDVHEDFKLHTISPAVVRHDIAIFLRHELTKIREGRSLPLGWPGEQKLEVLVERSSGLFIYAATVCRFMQDPKWLPAKRLDIVLRGSDNGQSPTQRLDEMYVQILKSSVIGECSGEEKPILSQRFKDTVGPIVILFDSLSGVALTGLLPNLSEVIDITLESLKSVVNVPEDQSSPIRLLHPSFRDFLLDRDRCSDGSFWIDEGKTHHDIAQQCLDVMSKTLKRNICHLKTPGTLRSQIESTIVDRYLPPHVQYACQYWVGHLQKGSPDPHNSTQVYDILQDHFLHWLEALSLMGKISEAVHMIKVLGSTPAFQTHIDLLAFLNDAKRIILESRYSAETAPLQLYNSTLVFSPEASIVRRQFSNELPKWIERLPFVEKDWTPSLQALEGHSGPVLAVVFSPDGQLLASASDDNTVRLWDPATGASRGMLEGHSGPVLAVVFSPDGQLLASASDDNTVRLWDPATGASRGMLEGHSGPVLAVVFSPDGQLLASASDDNTVRLWDPATGASRGMLEGHSGPVLAVVFSPDGQLLASASLDNTVRLWDPATGASRGMLEGHSGLVFAVVFSPDGQLLASASFDNTVRLWDPATGASRGMLEGHSGPVREVVFSPDGQLLASASDDNTVRLWDPATGASRGMLEGHSGPVREVVFSPDGQLLASASDDNTVRLWDPATGASRGMLEGHSRLVLAVVFSPDGQLLASASLDNTVRLWDPATGASRGMLEGHSGPVLAVVFSPDGQLLASASDDNTVRLWDPATGASRGMLEGHSDSVRAVVFSPDGQLLASASDDNTVRLWDPATGASRGMLEGHSGLVFAVVFSPDGQLLASASLDNTVRLWDPATGASRGMLEGHSGSVLAVVFSPDGQLLASASFDNTVRLWDPATGASRGMLEGHSGPVREVVFSPDGQLLASASYDNTVRLWDIKKRTLIQQIEQCCNGHLSINRNGSQLEINGRLVQIPASFLESFPYMQGLADMSCTIGVEKEWVTYKGYNMLWLPPNRRPRVYTIHDNLLVLGNGSGRVTFLKFSVTVATFFCT</sequence>
<dbReference type="PANTHER" id="PTHR22847:SF637">
    <property type="entry name" value="WD REPEAT DOMAIN 5B"/>
    <property type="match status" value="1"/>
</dbReference>
<evidence type="ECO:0000259" key="7">
    <source>
        <dbReference type="PROSITE" id="PS50837"/>
    </source>
</evidence>
<evidence type="ECO:0000313" key="8">
    <source>
        <dbReference type="EMBL" id="KAA6415930.1"/>
    </source>
</evidence>
<gene>
    <name evidence="8" type="ORF">FRX48_00649</name>
</gene>
<dbReference type="SUPFAM" id="SSF50969">
    <property type="entry name" value="YVTN repeat-like/Quinoprotein amine dehydrogenase"/>
    <property type="match status" value="1"/>
</dbReference>
<name>A0A5M8Q3D9_9LECA</name>
<feature type="domain" description="NACHT" evidence="7">
    <location>
        <begin position="204"/>
        <end position="353"/>
    </location>
</feature>
<feature type="repeat" description="WD" evidence="6">
    <location>
        <begin position="1213"/>
        <end position="1245"/>
    </location>
</feature>
<dbReference type="InterPro" id="IPR019775">
    <property type="entry name" value="WD40_repeat_CS"/>
</dbReference>
<dbReference type="InterPro" id="IPR015943">
    <property type="entry name" value="WD40/YVTN_repeat-like_dom_sf"/>
</dbReference>
<dbReference type="SUPFAM" id="SSF50998">
    <property type="entry name" value="Quinoprotein alcohol dehydrogenase-like"/>
    <property type="match status" value="1"/>
</dbReference>
<dbReference type="PROSITE" id="PS50294">
    <property type="entry name" value="WD_REPEATS_REGION"/>
    <property type="match status" value="13"/>
</dbReference>
<feature type="repeat" description="WD" evidence="6">
    <location>
        <begin position="919"/>
        <end position="951"/>
    </location>
</feature>
<dbReference type="InterPro" id="IPR011044">
    <property type="entry name" value="Quino_amine_DH_bsu"/>
</dbReference>
<keyword evidence="2" id="KW-0677">Repeat</keyword>
<dbReference type="PRINTS" id="PR00320">
    <property type="entry name" value="GPROTEINBRPT"/>
</dbReference>